<dbReference type="InterPro" id="IPR021501">
    <property type="entry name" value="DUF3157"/>
</dbReference>
<proteinExistence type="predicted"/>
<gene>
    <name evidence="2" type="ORF">SU60_20500</name>
</gene>
<name>A0A0C3I2E0_9VIBR</name>
<evidence type="ECO:0000313" key="2">
    <source>
        <dbReference type="EMBL" id="KIN09240.1"/>
    </source>
</evidence>
<dbReference type="AlphaFoldDB" id="A0A0C3I2E0"/>
<dbReference type="EMBL" id="JXOK01000088">
    <property type="protein sequence ID" value="KIN09240.1"/>
    <property type="molecule type" value="Genomic_DNA"/>
</dbReference>
<dbReference type="Pfam" id="PF11355">
    <property type="entry name" value="DUF3157"/>
    <property type="match status" value="1"/>
</dbReference>
<protein>
    <submittedName>
        <fullName evidence="2">Ribonuclease</fullName>
    </submittedName>
</protein>
<dbReference type="RefSeq" id="WP_041157150.1">
    <property type="nucleotide sequence ID" value="NZ_CBCRVP010000037.1"/>
</dbReference>
<evidence type="ECO:0000256" key="1">
    <source>
        <dbReference type="SAM" id="SignalP"/>
    </source>
</evidence>
<keyword evidence="1" id="KW-0732">Signal</keyword>
<organism evidence="2 3">
    <name type="scientific">Vibrio mytili</name>
    <dbReference type="NCBI Taxonomy" id="50718"/>
    <lineage>
        <taxon>Bacteria</taxon>
        <taxon>Pseudomonadati</taxon>
        <taxon>Pseudomonadota</taxon>
        <taxon>Gammaproteobacteria</taxon>
        <taxon>Vibrionales</taxon>
        <taxon>Vibrionaceae</taxon>
        <taxon>Vibrio</taxon>
    </lineage>
</organism>
<dbReference type="OrthoDB" id="5593708at2"/>
<comment type="caution">
    <text evidence="2">The sequence shown here is derived from an EMBL/GenBank/DDBJ whole genome shotgun (WGS) entry which is preliminary data.</text>
</comment>
<sequence length="194" mass="21170">MKISITLATLLATSSVYTAEVVTLTDGREVKLNDDFTWHYVVKSPALNTTKVEKAAINTPINTAPTIATIPVVTKNVGTTVVVNSKKPTLQLSDSGVDILLGAASYENGRLILPTSLTNQSTQSVIQVEVEIEVFDMSGNSLVKENVTIWQSIKRMAETYLRPKHAEQGKAIQLTVPESQQYQLTAKVIEVVTR</sequence>
<dbReference type="Proteomes" id="UP000031977">
    <property type="component" value="Unassembled WGS sequence"/>
</dbReference>
<accession>A0A0C3I2E0</accession>
<feature type="signal peptide" evidence="1">
    <location>
        <begin position="1"/>
        <end position="18"/>
    </location>
</feature>
<keyword evidence="3" id="KW-1185">Reference proteome</keyword>
<evidence type="ECO:0000313" key="3">
    <source>
        <dbReference type="Proteomes" id="UP000031977"/>
    </source>
</evidence>
<feature type="chain" id="PRO_5002165510" evidence="1">
    <location>
        <begin position="19"/>
        <end position="194"/>
    </location>
</feature>
<reference evidence="2 3" key="1">
    <citation type="submission" date="2015-01" db="EMBL/GenBank/DDBJ databases">
        <title>Draft genome of Vibrio mytili type strain CAIM 528.</title>
        <authorList>
            <person name="Gonzalez-Castillo A."/>
            <person name="Gomez-Gil B."/>
            <person name="Enciso-Ibarra J."/>
        </authorList>
    </citation>
    <scope>NUCLEOTIDE SEQUENCE [LARGE SCALE GENOMIC DNA]</scope>
    <source>
        <strain evidence="2 3">CAIM 528</strain>
    </source>
</reference>